<evidence type="ECO:0000256" key="6">
    <source>
        <dbReference type="ARBA" id="ARBA00032446"/>
    </source>
</evidence>
<keyword evidence="8" id="KW-0808">Transferase</keyword>
<dbReference type="NCBIfam" id="TIGR03725">
    <property type="entry name" value="T6A_YeaZ"/>
    <property type="match status" value="1"/>
</dbReference>
<dbReference type="RefSeq" id="WP_142932705.1">
    <property type="nucleotide sequence ID" value="NZ_ML660167.1"/>
</dbReference>
<proteinExistence type="inferred from homology"/>
<comment type="caution">
    <text evidence="8">The sequence shown here is derived from an EMBL/GenBank/DDBJ whole genome shotgun (WGS) entry which is preliminary data.</text>
</comment>
<evidence type="ECO:0000259" key="7">
    <source>
        <dbReference type="Pfam" id="PF00814"/>
    </source>
</evidence>
<evidence type="ECO:0000256" key="3">
    <source>
        <dbReference type="ARBA" id="ARBA00019012"/>
    </source>
</evidence>
<reference evidence="8 9" key="1">
    <citation type="submission" date="2019-07" db="EMBL/GenBank/DDBJ databases">
        <title>Draft genome for Aliikangiella sp. M105.</title>
        <authorList>
            <person name="Wang G."/>
        </authorList>
    </citation>
    <scope>NUCLEOTIDE SEQUENCE [LARGE SCALE GENOMIC DNA]</scope>
    <source>
        <strain evidence="8 9">M105</strain>
    </source>
</reference>
<dbReference type="GO" id="GO:0016740">
    <property type="term" value="F:transferase activity"/>
    <property type="evidence" value="ECO:0007669"/>
    <property type="project" value="UniProtKB-KW"/>
</dbReference>
<comment type="subcellular location">
    <subcellularLocation>
        <location evidence="1">Cytoplasm</location>
    </subcellularLocation>
</comment>
<gene>
    <name evidence="8" type="primary">tsaB</name>
    <name evidence="8" type="ORF">FLL46_17835</name>
</gene>
<evidence type="ECO:0000256" key="1">
    <source>
        <dbReference type="ARBA" id="ARBA00004496"/>
    </source>
</evidence>
<evidence type="ECO:0000256" key="4">
    <source>
        <dbReference type="ARBA" id="ARBA00022490"/>
    </source>
</evidence>
<dbReference type="Proteomes" id="UP000315439">
    <property type="component" value="Unassembled WGS sequence"/>
</dbReference>
<protein>
    <recommendedName>
        <fullName evidence="3">tRNA threonylcarbamoyladenosine biosynthesis protein TsaB</fullName>
    </recommendedName>
    <alternativeName>
        <fullName evidence="6">t(6)A37 threonylcarbamoyladenosine biosynthesis protein TsaB</fullName>
    </alternativeName>
</protein>
<dbReference type="CDD" id="cd24032">
    <property type="entry name" value="ASKHA_NBD_TsaB"/>
    <property type="match status" value="1"/>
</dbReference>
<keyword evidence="9" id="KW-1185">Reference proteome</keyword>
<dbReference type="PANTHER" id="PTHR11735:SF11">
    <property type="entry name" value="TRNA THREONYLCARBAMOYLADENOSINE BIOSYNTHESIS PROTEIN TSAB"/>
    <property type="match status" value="1"/>
</dbReference>
<accession>A0A545U8I5</accession>
<sequence>MTKILVIDSSTEACSVALLNDGEVSERYQLAPREHAKLLLPMVQSLLADAELSLTQLDAIGCNVGPGAFTGIRIAVSVAQGLAFGANLPAISLSSLANLACYGQAESDKKAWFCAIDARMNEVYFSGYKVSDGVATIIGEEMVIPPESINWAELSDKLAADFDDVGLIGSGWLAYEKTMLAAPLCREQLIEERFPRALYGLKQAEQIFLDSQKSDSQESSSQLLEPEFLQPIYLRNNVAKKSTKK</sequence>
<name>A0A545U8I5_9GAMM</name>
<feature type="domain" description="Gcp-like" evidence="7">
    <location>
        <begin position="30"/>
        <end position="240"/>
    </location>
</feature>
<evidence type="ECO:0000256" key="5">
    <source>
        <dbReference type="ARBA" id="ARBA00022694"/>
    </source>
</evidence>
<organism evidence="8 9">
    <name type="scientific">Aliikangiella coralliicola</name>
    <dbReference type="NCBI Taxonomy" id="2592383"/>
    <lineage>
        <taxon>Bacteria</taxon>
        <taxon>Pseudomonadati</taxon>
        <taxon>Pseudomonadota</taxon>
        <taxon>Gammaproteobacteria</taxon>
        <taxon>Oceanospirillales</taxon>
        <taxon>Pleioneaceae</taxon>
        <taxon>Aliikangiella</taxon>
    </lineage>
</organism>
<dbReference type="InterPro" id="IPR022496">
    <property type="entry name" value="T6A_TsaB"/>
</dbReference>
<dbReference type="GO" id="GO:0002949">
    <property type="term" value="P:tRNA threonylcarbamoyladenosine modification"/>
    <property type="evidence" value="ECO:0007669"/>
    <property type="project" value="InterPro"/>
</dbReference>
<keyword evidence="5" id="KW-0819">tRNA processing</keyword>
<evidence type="ECO:0000313" key="9">
    <source>
        <dbReference type="Proteomes" id="UP000315439"/>
    </source>
</evidence>
<dbReference type="EMBL" id="VIKS01000011">
    <property type="protein sequence ID" value="TQV85786.1"/>
    <property type="molecule type" value="Genomic_DNA"/>
</dbReference>
<evidence type="ECO:0000313" key="8">
    <source>
        <dbReference type="EMBL" id="TQV85786.1"/>
    </source>
</evidence>
<dbReference type="AlphaFoldDB" id="A0A545U8I5"/>
<dbReference type="SUPFAM" id="SSF53067">
    <property type="entry name" value="Actin-like ATPase domain"/>
    <property type="match status" value="2"/>
</dbReference>
<dbReference type="Gene3D" id="3.30.420.40">
    <property type="match status" value="2"/>
</dbReference>
<evidence type="ECO:0000256" key="2">
    <source>
        <dbReference type="ARBA" id="ARBA00010493"/>
    </source>
</evidence>
<dbReference type="GO" id="GO:0005829">
    <property type="term" value="C:cytosol"/>
    <property type="evidence" value="ECO:0007669"/>
    <property type="project" value="TreeGrafter"/>
</dbReference>
<comment type="similarity">
    <text evidence="2">Belongs to the KAE1 / TsaD family. TsaB subfamily.</text>
</comment>
<keyword evidence="4" id="KW-0963">Cytoplasm</keyword>
<dbReference type="InterPro" id="IPR043129">
    <property type="entry name" value="ATPase_NBD"/>
</dbReference>
<dbReference type="FunFam" id="3.30.420.40:FF:000097">
    <property type="entry name" value="tRNA threonylcarbamoyladenosine biosynthesis protein TsaB"/>
    <property type="match status" value="1"/>
</dbReference>
<dbReference type="InterPro" id="IPR000905">
    <property type="entry name" value="Gcp-like_dom"/>
</dbReference>
<dbReference type="PANTHER" id="PTHR11735">
    <property type="entry name" value="TRNA N6-ADENOSINE THREONYLCARBAMOYLTRANSFERASE"/>
    <property type="match status" value="1"/>
</dbReference>
<dbReference type="OrthoDB" id="9809995at2"/>
<dbReference type="Pfam" id="PF00814">
    <property type="entry name" value="TsaD"/>
    <property type="match status" value="1"/>
</dbReference>